<reference evidence="6" key="2">
    <citation type="submission" date="2010-01" db="EMBL/GenBank/DDBJ databases">
        <title>The complete genome of Conexibacter woesei DSM 14684.</title>
        <authorList>
            <consortium name="US DOE Joint Genome Institute (JGI-PGF)"/>
            <person name="Lucas S."/>
            <person name="Copeland A."/>
            <person name="Lapidus A."/>
            <person name="Glavina del Rio T."/>
            <person name="Dalin E."/>
            <person name="Tice H."/>
            <person name="Bruce D."/>
            <person name="Goodwin L."/>
            <person name="Pitluck S."/>
            <person name="Kyrpides N."/>
            <person name="Mavromatis K."/>
            <person name="Ivanova N."/>
            <person name="Mikhailova N."/>
            <person name="Chertkov O."/>
            <person name="Brettin T."/>
            <person name="Detter J.C."/>
            <person name="Han C."/>
            <person name="Larimer F."/>
            <person name="Land M."/>
            <person name="Hauser L."/>
            <person name="Markowitz V."/>
            <person name="Cheng J.-F."/>
            <person name="Hugenholtz P."/>
            <person name="Woyke T."/>
            <person name="Wu D."/>
            <person name="Pukall R."/>
            <person name="Steenblock K."/>
            <person name="Schneider S."/>
            <person name="Klenk H.-P."/>
            <person name="Eisen J.A."/>
        </authorList>
    </citation>
    <scope>NUCLEOTIDE SEQUENCE [LARGE SCALE GENOMIC DNA]</scope>
    <source>
        <strain evidence="6">DSM 14684 / CIP 108061 / JCM 11494 / NBRC 100937 / ID131577</strain>
    </source>
</reference>
<evidence type="ECO:0000313" key="5">
    <source>
        <dbReference type="EMBL" id="ADB51749.1"/>
    </source>
</evidence>
<dbReference type="GO" id="GO:0003677">
    <property type="term" value="F:DNA binding"/>
    <property type="evidence" value="ECO:0007669"/>
    <property type="project" value="UniProtKB-KW"/>
</dbReference>
<keyword evidence="1" id="KW-0805">Transcription regulation</keyword>
<dbReference type="EMBL" id="CP001854">
    <property type="protein sequence ID" value="ADB51749.1"/>
    <property type="molecule type" value="Genomic_DNA"/>
</dbReference>
<dbReference type="Proteomes" id="UP000008229">
    <property type="component" value="Chromosome"/>
</dbReference>
<keyword evidence="2" id="KW-0238">DNA-binding</keyword>
<evidence type="ECO:0000259" key="4">
    <source>
        <dbReference type="PROSITE" id="PS50043"/>
    </source>
</evidence>
<proteinExistence type="predicted"/>
<dbReference type="CDD" id="cd06170">
    <property type="entry name" value="LuxR_C_like"/>
    <property type="match status" value="1"/>
</dbReference>
<gene>
    <name evidence="5" type="ordered locus">Cwoe_3331</name>
</gene>
<feature type="domain" description="HTH luxR-type" evidence="4">
    <location>
        <begin position="363"/>
        <end position="428"/>
    </location>
</feature>
<dbReference type="InterPro" id="IPR016032">
    <property type="entry name" value="Sig_transdc_resp-reg_C-effctor"/>
</dbReference>
<dbReference type="GO" id="GO:0006355">
    <property type="term" value="P:regulation of DNA-templated transcription"/>
    <property type="evidence" value="ECO:0007669"/>
    <property type="project" value="InterPro"/>
</dbReference>
<dbReference type="SMART" id="SM00421">
    <property type="entry name" value="HTH_LUXR"/>
    <property type="match status" value="1"/>
</dbReference>
<dbReference type="Pfam" id="PF00196">
    <property type="entry name" value="GerE"/>
    <property type="match status" value="1"/>
</dbReference>
<reference evidence="5 6" key="1">
    <citation type="journal article" date="2010" name="Stand. Genomic Sci.">
        <title>Complete genome sequence of Conexibacter woesei type strain (ID131577).</title>
        <authorList>
            <person name="Pukall R."/>
            <person name="Lapidus A."/>
            <person name="Glavina Del Rio T."/>
            <person name="Copeland A."/>
            <person name="Tice H."/>
            <person name="Cheng J.-F."/>
            <person name="Lucas S."/>
            <person name="Chen F."/>
            <person name="Nolan M."/>
            <person name="Bruce D."/>
            <person name="Goodwin L."/>
            <person name="Pitluck S."/>
            <person name="Mavromatis K."/>
            <person name="Ivanova N."/>
            <person name="Ovchinnikova G."/>
            <person name="Pati A."/>
            <person name="Chen A."/>
            <person name="Palaniappan K."/>
            <person name="Land M."/>
            <person name="Hauser L."/>
            <person name="Chang Y.-J."/>
            <person name="Jeffries C.D."/>
            <person name="Chain P."/>
            <person name="Meincke L."/>
            <person name="Sims D."/>
            <person name="Brettin T."/>
            <person name="Detter J.C."/>
            <person name="Rohde M."/>
            <person name="Goeker M."/>
            <person name="Bristow J."/>
            <person name="Eisen J.A."/>
            <person name="Markowitz V."/>
            <person name="Kyrpides N.C."/>
            <person name="Klenk H.-P."/>
            <person name="Hugenholtz P."/>
        </authorList>
    </citation>
    <scope>NUCLEOTIDE SEQUENCE [LARGE SCALE GENOMIC DNA]</scope>
    <source>
        <strain evidence="6">DSM 14684 / CIP 108061 / JCM 11494 / NBRC 100937 / ID131577</strain>
    </source>
</reference>
<dbReference type="RefSeq" id="WP_012934800.1">
    <property type="nucleotide sequence ID" value="NC_013739.1"/>
</dbReference>
<organism evidence="5 6">
    <name type="scientific">Conexibacter woesei (strain DSM 14684 / CCUG 47730 / CIP 108061 / JCM 11494 / NBRC 100937 / ID131577)</name>
    <dbReference type="NCBI Taxonomy" id="469383"/>
    <lineage>
        <taxon>Bacteria</taxon>
        <taxon>Bacillati</taxon>
        <taxon>Actinomycetota</taxon>
        <taxon>Thermoleophilia</taxon>
        <taxon>Solirubrobacterales</taxon>
        <taxon>Conexibacteraceae</taxon>
        <taxon>Conexibacter</taxon>
    </lineage>
</organism>
<dbReference type="OrthoDB" id="3171430at2"/>
<dbReference type="KEGG" id="cwo:Cwoe_3331"/>
<name>D3FF32_CONWI</name>
<dbReference type="SUPFAM" id="SSF55874">
    <property type="entry name" value="ATPase domain of HSP90 chaperone/DNA topoisomerase II/histidine kinase"/>
    <property type="match status" value="1"/>
</dbReference>
<keyword evidence="6" id="KW-1185">Reference proteome</keyword>
<protein>
    <submittedName>
        <fullName evidence="5">Transcriptional regulator, LuxR family</fullName>
    </submittedName>
</protein>
<dbReference type="HOGENOM" id="CLU_651989_0_0_11"/>
<dbReference type="SUPFAM" id="SSF46894">
    <property type="entry name" value="C-terminal effector domain of the bipartite response regulators"/>
    <property type="match status" value="1"/>
</dbReference>
<sequence length="429" mass="44110">MAVLASSDATWALAASGRLIRSPRPETLRVLAELADEVLPAGPGRLVAMLTGDCSRAPLKLHGGDALPGPVTSAELGRLTSVVEVGTPWVDVARIGGAERSVLAVATGSATAAGSAGSLFAIELADPEPPPEAVRIVHGLCEIAAAAFAERATEPEPGQLVENLAAAQERARAIVELGEAHEAALTALLSALRARDLSDRAARAAATDLAVSALIELREAGDRDRALSEEPAAAAFDRLRQQLLPIGRYASAALELAGPDAGERVLPSELAHAARAISRGVALVLLDQDGVGRIRVSWRVTPAELLLSARDDGPGALTDAALAVHRTGERVAALGGSVSVDAVAGWGTTVTVALPLAPVESGPPNPLAVLNARELEVLAELARGGRNRQIAEALAITPHTVKFHVANILRKLGVSSRGEAAALAHRHAH</sequence>
<evidence type="ECO:0000256" key="3">
    <source>
        <dbReference type="ARBA" id="ARBA00023163"/>
    </source>
</evidence>
<dbReference type="Gene3D" id="3.30.565.10">
    <property type="entry name" value="Histidine kinase-like ATPase, C-terminal domain"/>
    <property type="match status" value="1"/>
</dbReference>
<keyword evidence="3" id="KW-0804">Transcription</keyword>
<dbReference type="PROSITE" id="PS00622">
    <property type="entry name" value="HTH_LUXR_1"/>
    <property type="match status" value="1"/>
</dbReference>
<dbReference type="PANTHER" id="PTHR44688:SF16">
    <property type="entry name" value="DNA-BINDING TRANSCRIPTIONAL ACTIVATOR DEVR_DOSR"/>
    <property type="match status" value="1"/>
</dbReference>
<dbReference type="Gene3D" id="1.10.10.10">
    <property type="entry name" value="Winged helix-like DNA-binding domain superfamily/Winged helix DNA-binding domain"/>
    <property type="match status" value="1"/>
</dbReference>
<dbReference type="PROSITE" id="PS50043">
    <property type="entry name" value="HTH_LUXR_2"/>
    <property type="match status" value="1"/>
</dbReference>
<dbReference type="PANTHER" id="PTHR44688">
    <property type="entry name" value="DNA-BINDING TRANSCRIPTIONAL ACTIVATOR DEVR_DOSR"/>
    <property type="match status" value="1"/>
</dbReference>
<dbReference type="STRING" id="469383.Cwoe_3331"/>
<dbReference type="InterPro" id="IPR036388">
    <property type="entry name" value="WH-like_DNA-bd_sf"/>
</dbReference>
<dbReference type="InterPro" id="IPR000792">
    <property type="entry name" value="Tscrpt_reg_LuxR_C"/>
</dbReference>
<accession>D3FF32</accession>
<dbReference type="InterPro" id="IPR036890">
    <property type="entry name" value="HATPase_C_sf"/>
</dbReference>
<dbReference type="eggNOG" id="COG2197">
    <property type="taxonomic scope" value="Bacteria"/>
</dbReference>
<dbReference type="PRINTS" id="PR00038">
    <property type="entry name" value="HTHLUXR"/>
</dbReference>
<evidence type="ECO:0000256" key="2">
    <source>
        <dbReference type="ARBA" id="ARBA00023125"/>
    </source>
</evidence>
<evidence type="ECO:0000313" key="6">
    <source>
        <dbReference type="Proteomes" id="UP000008229"/>
    </source>
</evidence>
<dbReference type="AlphaFoldDB" id="D3FF32"/>
<evidence type="ECO:0000256" key="1">
    <source>
        <dbReference type="ARBA" id="ARBA00023015"/>
    </source>
</evidence>